<dbReference type="AlphaFoldDB" id="A0A286TDN2"/>
<name>A0A286TDN2_BIFBI</name>
<accession>A0A286TDN2</accession>
<dbReference type="EMBL" id="AP018131">
    <property type="protein sequence ID" value="BBA48436.1"/>
    <property type="molecule type" value="Genomic_DNA"/>
</dbReference>
<sequence length="91" mass="9541">MRGKLRHVVRLIAESGGCAGVEGGAADLDGDVAAGDALMVPVYAGCGAGAEWLDEIIAGYPRRCWLCRHLAIPLTTSLLLTLFRGVPTHNP</sequence>
<dbReference type="Proteomes" id="UP000262177">
    <property type="component" value="Chromosome"/>
</dbReference>
<protein>
    <submittedName>
        <fullName evidence="1">Uncharacterized protein</fullName>
    </submittedName>
</protein>
<evidence type="ECO:0000313" key="1">
    <source>
        <dbReference type="EMBL" id="BBA48436.1"/>
    </source>
</evidence>
<gene>
    <name evidence="1" type="ORF">BBJK_02109</name>
</gene>
<evidence type="ECO:0000313" key="2">
    <source>
        <dbReference type="Proteomes" id="UP000262177"/>
    </source>
</evidence>
<reference evidence="1 2" key="1">
    <citation type="journal article" date="2017" name="Biosci. Biotechnol. Biochem.">
        <title>Identification and characterization of a sulfoglycosidase from Bifidobacterium bifidum implicated in mucin glycan utilization.</title>
        <authorList>
            <person name="Katoh T."/>
            <person name="Maeshibu T."/>
            <person name="Kikkawa K."/>
            <person name="Gotoh A."/>
            <person name="Tomabechi Y."/>
            <person name="Nakamura M."/>
            <person name="Liao W.-H."/>
            <person name="Yamaguchi M."/>
            <person name="Ashida H."/>
            <person name="Yamamoto K."/>
            <person name="Katayama T."/>
        </authorList>
    </citation>
    <scope>NUCLEOTIDE SEQUENCE [LARGE SCALE GENOMIC DNA]</scope>
    <source>
        <strain evidence="1 2">JCM 7004</strain>
    </source>
</reference>
<organism evidence="1 2">
    <name type="scientific">Bifidobacterium bifidum LMG 13195</name>
    <dbReference type="NCBI Taxonomy" id="1207542"/>
    <lineage>
        <taxon>Bacteria</taxon>
        <taxon>Bacillati</taxon>
        <taxon>Actinomycetota</taxon>
        <taxon>Actinomycetes</taxon>
        <taxon>Bifidobacteriales</taxon>
        <taxon>Bifidobacteriaceae</taxon>
        <taxon>Bifidobacterium</taxon>
    </lineage>
</organism>
<proteinExistence type="predicted"/>